<dbReference type="InterPro" id="IPR025963">
    <property type="entry name" value="FLgD_Tudor"/>
</dbReference>
<evidence type="ECO:0000256" key="3">
    <source>
        <dbReference type="ARBA" id="ARBA00022795"/>
    </source>
</evidence>
<dbReference type="Gene3D" id="2.60.40.4070">
    <property type="match status" value="1"/>
</dbReference>
<feature type="domain" description="FlgD Tudor-like" evidence="8">
    <location>
        <begin position="91"/>
        <end position="220"/>
    </location>
</feature>
<dbReference type="Pfam" id="PF13861">
    <property type="entry name" value="FLgD_tudor"/>
    <property type="match status" value="1"/>
</dbReference>
<proteinExistence type="inferred from homology"/>
<dbReference type="AlphaFoldDB" id="A0A3D9BYE4"/>
<evidence type="ECO:0000256" key="4">
    <source>
        <dbReference type="ARBA" id="ARBA00024746"/>
    </source>
</evidence>
<dbReference type="InterPro" id="IPR005648">
    <property type="entry name" value="FlgD"/>
</dbReference>
<name>A0A3D9BYE4_9RHOB</name>
<protein>
    <recommendedName>
        <fullName evidence="2 5">Basal-body rod modification protein FlgD</fullName>
    </recommendedName>
</protein>
<evidence type="ECO:0000256" key="2">
    <source>
        <dbReference type="ARBA" id="ARBA00016013"/>
    </source>
</evidence>
<evidence type="ECO:0000256" key="5">
    <source>
        <dbReference type="RuleBase" id="RU362076"/>
    </source>
</evidence>
<feature type="domain" description="FlgD/Vpr Ig-like" evidence="7">
    <location>
        <begin position="105"/>
        <end position="164"/>
    </location>
</feature>
<dbReference type="RefSeq" id="WP_115978144.1">
    <property type="nucleotide sequence ID" value="NZ_QOHR01000002.1"/>
</dbReference>
<dbReference type="Pfam" id="PF13860">
    <property type="entry name" value="FlgD_ig"/>
    <property type="match status" value="1"/>
</dbReference>
<evidence type="ECO:0000256" key="6">
    <source>
        <dbReference type="SAM" id="MobiDB-lite"/>
    </source>
</evidence>
<keyword evidence="9" id="KW-0282">Flagellum</keyword>
<keyword evidence="10" id="KW-1185">Reference proteome</keyword>
<comment type="function">
    <text evidence="4 5">Required for flagellar hook formation. May act as a scaffolding protein.</text>
</comment>
<organism evidence="9 10">
    <name type="scientific">Rhodosalinus sediminis</name>
    <dbReference type="NCBI Taxonomy" id="1940533"/>
    <lineage>
        <taxon>Bacteria</taxon>
        <taxon>Pseudomonadati</taxon>
        <taxon>Pseudomonadota</taxon>
        <taxon>Alphaproteobacteria</taxon>
        <taxon>Rhodobacterales</taxon>
        <taxon>Paracoccaceae</taxon>
        <taxon>Rhodosalinus</taxon>
    </lineage>
</organism>
<dbReference type="EMBL" id="QOHR01000002">
    <property type="protein sequence ID" value="REC58381.1"/>
    <property type="molecule type" value="Genomic_DNA"/>
</dbReference>
<dbReference type="Pfam" id="PF03963">
    <property type="entry name" value="FlgD"/>
    <property type="match status" value="1"/>
</dbReference>
<dbReference type="Gene3D" id="2.30.30.910">
    <property type="match status" value="1"/>
</dbReference>
<keyword evidence="3 5" id="KW-1005">Bacterial flagellum biogenesis</keyword>
<sequence length="229" mass="23784">MTAIDTPPPLQPRGSDAPAAARRDAEGAALGQQDFLRLLTTQLRNQDPLEPMGNKEFLGQMAQFSTVSGIDRMNATLAGLQGGLAEVRLASAASLLGRQALVEGDTARADAAGDIRGRAVLKSPAAGVTVEFADAETGVLLHSERYGPQPAGRVDFVWQGVPEALADAGRAVKVTAMADTEGGAERVSTEVYARIAGVELDAAGGAPTVTLEDYGRRPASEIPALRARP</sequence>
<dbReference type="Proteomes" id="UP000257131">
    <property type="component" value="Unassembled WGS sequence"/>
</dbReference>
<feature type="compositionally biased region" description="Pro residues" evidence="6">
    <location>
        <begin position="1"/>
        <end position="11"/>
    </location>
</feature>
<keyword evidence="9" id="KW-0966">Cell projection</keyword>
<comment type="caution">
    <text evidence="9">The sequence shown here is derived from an EMBL/GenBank/DDBJ whole genome shotgun (WGS) entry which is preliminary data.</text>
</comment>
<dbReference type="GO" id="GO:0044781">
    <property type="term" value="P:bacterial-type flagellum organization"/>
    <property type="evidence" value="ECO:0007669"/>
    <property type="project" value="UniProtKB-UniRule"/>
</dbReference>
<feature type="region of interest" description="Disordered" evidence="6">
    <location>
        <begin position="1"/>
        <end position="27"/>
    </location>
</feature>
<keyword evidence="9" id="KW-0969">Cilium</keyword>
<accession>A0A3D9BYE4</accession>
<evidence type="ECO:0000313" key="9">
    <source>
        <dbReference type="EMBL" id="REC58381.1"/>
    </source>
</evidence>
<evidence type="ECO:0000259" key="7">
    <source>
        <dbReference type="Pfam" id="PF13860"/>
    </source>
</evidence>
<gene>
    <name evidence="9" type="ORF">DRV84_02095</name>
</gene>
<evidence type="ECO:0000256" key="1">
    <source>
        <dbReference type="ARBA" id="ARBA00010577"/>
    </source>
</evidence>
<evidence type="ECO:0000313" key="10">
    <source>
        <dbReference type="Proteomes" id="UP000257131"/>
    </source>
</evidence>
<reference evidence="9 10" key="1">
    <citation type="journal article" date="2017" name="Int. J. Syst. Evol. Microbiol.">
        <title>Rhodosalinus sediminis gen. nov., sp. nov., isolated from marine saltern.</title>
        <authorList>
            <person name="Guo L.Y."/>
            <person name="Ling S.K."/>
            <person name="Li C.M."/>
            <person name="Chen G.J."/>
            <person name="Du Z.J."/>
        </authorList>
    </citation>
    <scope>NUCLEOTIDE SEQUENCE [LARGE SCALE GENOMIC DNA]</scope>
    <source>
        <strain evidence="9 10">WDN1C137</strain>
    </source>
</reference>
<evidence type="ECO:0000259" key="8">
    <source>
        <dbReference type="Pfam" id="PF13861"/>
    </source>
</evidence>
<dbReference type="OrthoDB" id="9785233at2"/>
<dbReference type="InterPro" id="IPR025965">
    <property type="entry name" value="FlgD/Vpr_Ig-like"/>
</dbReference>
<comment type="similarity">
    <text evidence="1 5">Belongs to the FlgD family.</text>
</comment>